<keyword evidence="3" id="KW-1185">Reference proteome</keyword>
<keyword evidence="1" id="KW-0812">Transmembrane</keyword>
<reference evidence="2 3" key="1">
    <citation type="submission" date="2017-08" db="EMBL/GenBank/DDBJ databases">
        <title>Genomes of Fischerella (Mastigocladus) sp. strains.</title>
        <authorList>
            <person name="Miller S.R."/>
        </authorList>
    </citation>
    <scope>NUCLEOTIDE SEQUENCE [LARGE SCALE GENOMIC DNA]</scope>
    <source>
        <strain evidence="2 3">CCMEE 5323</strain>
    </source>
</reference>
<feature type="transmembrane region" description="Helical" evidence="1">
    <location>
        <begin position="55"/>
        <end position="76"/>
    </location>
</feature>
<accession>A0A2N6K007</accession>
<evidence type="ECO:0000313" key="2">
    <source>
        <dbReference type="EMBL" id="PLZ87173.1"/>
    </source>
</evidence>
<organism evidence="2 3">
    <name type="scientific">Fischerella muscicola CCMEE 5323</name>
    <dbReference type="NCBI Taxonomy" id="2019572"/>
    <lineage>
        <taxon>Bacteria</taxon>
        <taxon>Bacillati</taxon>
        <taxon>Cyanobacteriota</taxon>
        <taxon>Cyanophyceae</taxon>
        <taxon>Nostocales</taxon>
        <taxon>Hapalosiphonaceae</taxon>
        <taxon>Fischerella</taxon>
    </lineage>
</organism>
<dbReference type="EMBL" id="NRQW01000420">
    <property type="protein sequence ID" value="PLZ87173.1"/>
    <property type="molecule type" value="Genomic_DNA"/>
</dbReference>
<dbReference type="AlphaFoldDB" id="A0A2N6K007"/>
<keyword evidence="1" id="KW-1133">Transmembrane helix</keyword>
<evidence type="ECO:0000256" key="1">
    <source>
        <dbReference type="SAM" id="Phobius"/>
    </source>
</evidence>
<protein>
    <submittedName>
        <fullName evidence="2">Uncharacterized protein</fullName>
    </submittedName>
</protein>
<dbReference type="Proteomes" id="UP000235036">
    <property type="component" value="Unassembled WGS sequence"/>
</dbReference>
<gene>
    <name evidence="2" type="ORF">CEN44_18145</name>
</gene>
<keyword evidence="1" id="KW-0472">Membrane</keyword>
<sequence>MELQETQTQKTGNNLPVVENIPNYKNSEQIKESGSITQVKTENVTINKDLPDPRLIIGFTLIVASLLFVAAIYYGIINP</sequence>
<comment type="caution">
    <text evidence="2">The sequence shown here is derived from an EMBL/GenBank/DDBJ whole genome shotgun (WGS) entry which is preliminary data.</text>
</comment>
<proteinExistence type="predicted"/>
<evidence type="ECO:0000313" key="3">
    <source>
        <dbReference type="Proteomes" id="UP000235036"/>
    </source>
</evidence>
<name>A0A2N6K007_FISMU</name>